<protein>
    <submittedName>
        <fullName evidence="9">Peptidase S54, rhomboid domain-containing protein</fullName>
    </submittedName>
</protein>
<evidence type="ECO:0000256" key="7">
    <source>
        <dbReference type="SAM" id="Phobius"/>
    </source>
</evidence>
<dbReference type="InterPro" id="IPR022764">
    <property type="entry name" value="Peptidase_S54_rhomboid_dom"/>
</dbReference>
<evidence type="ECO:0000313" key="9">
    <source>
        <dbReference type="EMBL" id="KRM91811.1"/>
    </source>
</evidence>
<dbReference type="Gene3D" id="1.20.1540.10">
    <property type="entry name" value="Rhomboid-like"/>
    <property type="match status" value="1"/>
</dbReference>
<keyword evidence="6 7" id="KW-0472">Membrane</keyword>
<proteinExistence type="inferred from homology"/>
<dbReference type="Proteomes" id="UP000051586">
    <property type="component" value="Unassembled WGS sequence"/>
</dbReference>
<dbReference type="GO" id="GO:0016020">
    <property type="term" value="C:membrane"/>
    <property type="evidence" value="ECO:0007669"/>
    <property type="project" value="UniProtKB-SubCell"/>
</dbReference>
<dbReference type="EMBL" id="AYZI01000003">
    <property type="protein sequence ID" value="KRM91811.1"/>
    <property type="molecule type" value="Genomic_DNA"/>
</dbReference>
<dbReference type="SUPFAM" id="SSF144091">
    <property type="entry name" value="Rhomboid-like"/>
    <property type="match status" value="1"/>
</dbReference>
<dbReference type="AlphaFoldDB" id="A0A0R2CW74"/>
<feature type="transmembrane region" description="Helical" evidence="7">
    <location>
        <begin position="123"/>
        <end position="143"/>
    </location>
</feature>
<feature type="transmembrane region" description="Helical" evidence="7">
    <location>
        <begin position="67"/>
        <end position="87"/>
    </location>
</feature>
<feature type="transmembrane region" description="Helical" evidence="7">
    <location>
        <begin position="206"/>
        <end position="224"/>
    </location>
</feature>
<dbReference type="STRING" id="1423745.GCA_001311215_00081"/>
<evidence type="ECO:0000256" key="6">
    <source>
        <dbReference type="ARBA" id="ARBA00023136"/>
    </source>
</evidence>
<dbReference type="Pfam" id="PF01694">
    <property type="entry name" value="Rhomboid"/>
    <property type="match status" value="1"/>
</dbReference>
<feature type="transmembrane region" description="Helical" evidence="7">
    <location>
        <begin position="175"/>
        <end position="194"/>
    </location>
</feature>
<evidence type="ECO:0000313" key="10">
    <source>
        <dbReference type="Proteomes" id="UP000051586"/>
    </source>
</evidence>
<feature type="domain" description="Peptidase S54 rhomboid" evidence="8">
    <location>
        <begin position="58"/>
        <end position="192"/>
    </location>
</feature>
<dbReference type="PANTHER" id="PTHR43731">
    <property type="entry name" value="RHOMBOID PROTEASE"/>
    <property type="match status" value="1"/>
</dbReference>
<keyword evidence="4" id="KW-0378">Hydrolase</keyword>
<evidence type="ECO:0000256" key="1">
    <source>
        <dbReference type="ARBA" id="ARBA00004141"/>
    </source>
</evidence>
<dbReference type="InterPro" id="IPR050925">
    <property type="entry name" value="Rhomboid_protease_S54"/>
</dbReference>
<comment type="similarity">
    <text evidence="2">Belongs to the peptidase S54 family.</text>
</comment>
<keyword evidence="3 7" id="KW-0812">Transmembrane</keyword>
<dbReference type="PATRIC" id="fig|1423745.4.peg.675"/>
<evidence type="ECO:0000256" key="2">
    <source>
        <dbReference type="ARBA" id="ARBA00009045"/>
    </source>
</evidence>
<gene>
    <name evidence="9" type="ORF">FC87_GL000636</name>
</gene>
<keyword evidence="5 7" id="KW-1133">Transmembrane helix</keyword>
<dbReference type="PANTHER" id="PTHR43731:SF14">
    <property type="entry name" value="PRESENILIN-ASSOCIATED RHOMBOID-LIKE PROTEIN, MITOCHONDRIAL"/>
    <property type="match status" value="1"/>
</dbReference>
<evidence type="ECO:0000256" key="5">
    <source>
        <dbReference type="ARBA" id="ARBA00022989"/>
    </source>
</evidence>
<feature type="transmembrane region" description="Helical" evidence="7">
    <location>
        <begin position="148"/>
        <end position="169"/>
    </location>
</feature>
<evidence type="ECO:0000256" key="3">
    <source>
        <dbReference type="ARBA" id="ARBA00022692"/>
    </source>
</evidence>
<dbReference type="GO" id="GO:0004252">
    <property type="term" value="F:serine-type endopeptidase activity"/>
    <property type="evidence" value="ECO:0007669"/>
    <property type="project" value="InterPro"/>
</dbReference>
<feature type="transmembrane region" description="Helical" evidence="7">
    <location>
        <begin position="21"/>
        <end position="47"/>
    </location>
</feature>
<reference evidence="9 10" key="1">
    <citation type="journal article" date="2015" name="Genome Announc.">
        <title>Expanding the biotechnology potential of lactobacilli through comparative genomics of 213 strains and associated genera.</title>
        <authorList>
            <person name="Sun Z."/>
            <person name="Harris H.M."/>
            <person name="McCann A."/>
            <person name="Guo C."/>
            <person name="Argimon S."/>
            <person name="Zhang W."/>
            <person name="Yang X."/>
            <person name="Jeffery I.B."/>
            <person name="Cooney J.C."/>
            <person name="Kagawa T.F."/>
            <person name="Liu W."/>
            <person name="Song Y."/>
            <person name="Salvetti E."/>
            <person name="Wrobel A."/>
            <person name="Rasinkangas P."/>
            <person name="Parkhill J."/>
            <person name="Rea M.C."/>
            <person name="O'Sullivan O."/>
            <person name="Ritari J."/>
            <person name="Douillard F.P."/>
            <person name="Paul Ross R."/>
            <person name="Yang R."/>
            <person name="Briner A.E."/>
            <person name="Felis G.E."/>
            <person name="de Vos W.M."/>
            <person name="Barrangou R."/>
            <person name="Klaenhammer T.R."/>
            <person name="Caufield P.W."/>
            <person name="Cui Y."/>
            <person name="Zhang H."/>
            <person name="O'Toole P.W."/>
        </authorList>
    </citation>
    <scope>NUCLEOTIDE SEQUENCE [LARGE SCALE GENOMIC DNA]</scope>
    <source>
        <strain evidence="9 10">DSM 22689</strain>
    </source>
</reference>
<dbReference type="InterPro" id="IPR035952">
    <property type="entry name" value="Rhomboid-like_sf"/>
</dbReference>
<organism evidence="9 10">
    <name type="scientific">Fructilactobacillus florum DSM 22689 = JCM 16035</name>
    <dbReference type="NCBI Taxonomy" id="1423745"/>
    <lineage>
        <taxon>Bacteria</taxon>
        <taxon>Bacillati</taxon>
        <taxon>Bacillota</taxon>
        <taxon>Bacilli</taxon>
        <taxon>Lactobacillales</taxon>
        <taxon>Lactobacillaceae</taxon>
        <taxon>Fructilactobacillus</taxon>
    </lineage>
</organism>
<name>A0A0R2CW74_9LACO</name>
<comment type="caution">
    <text evidence="9">The sequence shown here is derived from an EMBL/GenBank/DDBJ whole genome shotgun (WGS) entry which is preliminary data.</text>
</comment>
<comment type="subcellular location">
    <subcellularLocation>
        <location evidence="1">Membrane</location>
        <topology evidence="1">Multi-pass membrane protein</topology>
    </subcellularLocation>
</comment>
<evidence type="ECO:0000259" key="8">
    <source>
        <dbReference type="Pfam" id="PF01694"/>
    </source>
</evidence>
<evidence type="ECO:0000256" key="4">
    <source>
        <dbReference type="ARBA" id="ARBA00022801"/>
    </source>
</evidence>
<feature type="transmembrane region" description="Helical" evidence="7">
    <location>
        <begin position="99"/>
        <end position="117"/>
    </location>
</feature>
<sequence length="225" mass="24560">MTTMHDLFSDWQQQPYINITLILIMFVMFGLLTLSGGSDSAAVLLRYGAQSNPLIQAGQWWRLVTPIFLHIGLQHLLLNCLTLFYVGNLLEKTVGHFRYLVLFLGSGIGGNLFSFAAGNVISAGSSTAIFGLLGVFLMLSLVVRGNLLITETGITFAVFVGLNLLTDFFVPQIDIWGHLGGLLTGFCLAFVVGVPSLVKLAKKTRFFYANVLFIGIIVLCYIGMA</sequence>
<accession>A0A0R2CW74</accession>